<dbReference type="PANTHER" id="PTHR13146">
    <property type="match status" value="1"/>
</dbReference>
<keyword evidence="10" id="KW-1185">Reference proteome</keyword>
<feature type="chain" id="PRO_5043885932" description="Integral membrane protein" evidence="8">
    <location>
        <begin position="22"/>
        <end position="469"/>
    </location>
</feature>
<dbReference type="GO" id="GO:0016020">
    <property type="term" value="C:membrane"/>
    <property type="evidence" value="ECO:0007669"/>
    <property type="project" value="UniProtKB-SubCell"/>
</dbReference>
<feature type="transmembrane region" description="Helical" evidence="7">
    <location>
        <begin position="55"/>
        <end position="74"/>
    </location>
</feature>
<keyword evidence="4 7" id="KW-0812">Transmembrane</keyword>
<evidence type="ECO:0000256" key="1">
    <source>
        <dbReference type="ARBA" id="ARBA00004141"/>
    </source>
</evidence>
<dbReference type="GO" id="GO:0055085">
    <property type="term" value="P:transmembrane transport"/>
    <property type="evidence" value="ECO:0007669"/>
    <property type="project" value="InterPro"/>
</dbReference>
<dbReference type="EMBL" id="CALTRL010002721">
    <property type="protein sequence ID" value="CAH7676530.1"/>
    <property type="molecule type" value="Genomic_DNA"/>
</dbReference>
<dbReference type="Pfam" id="PF08449">
    <property type="entry name" value="UAA"/>
    <property type="match status" value="1"/>
</dbReference>
<name>A0AAV0B5I9_PHAPC</name>
<evidence type="ECO:0000256" key="4">
    <source>
        <dbReference type="ARBA" id="ARBA00022692"/>
    </source>
</evidence>
<feature type="transmembrane region" description="Helical" evidence="7">
    <location>
        <begin position="358"/>
        <end position="379"/>
    </location>
</feature>
<protein>
    <recommendedName>
        <fullName evidence="11">Integral membrane protein</fullName>
    </recommendedName>
</protein>
<comment type="caution">
    <text evidence="9">The sequence shown here is derived from an EMBL/GenBank/DDBJ whole genome shotgun (WGS) entry which is preliminary data.</text>
</comment>
<evidence type="ECO:0000256" key="8">
    <source>
        <dbReference type="SAM" id="SignalP"/>
    </source>
</evidence>
<keyword evidence="3" id="KW-0762">Sugar transport</keyword>
<feature type="transmembrane region" description="Helical" evidence="7">
    <location>
        <begin position="307"/>
        <end position="329"/>
    </location>
</feature>
<feature type="transmembrane region" description="Helical" evidence="7">
    <location>
        <begin position="182"/>
        <end position="204"/>
    </location>
</feature>
<keyword evidence="6 7" id="KW-0472">Membrane</keyword>
<feature type="transmembrane region" description="Helical" evidence="7">
    <location>
        <begin position="275"/>
        <end position="295"/>
    </location>
</feature>
<dbReference type="AlphaFoldDB" id="A0AAV0B5I9"/>
<dbReference type="InterPro" id="IPR012404">
    <property type="entry name" value="UCP036436"/>
</dbReference>
<dbReference type="PIRSF" id="PIRSF036436">
    <property type="entry name" value="UCP036436"/>
    <property type="match status" value="1"/>
</dbReference>
<evidence type="ECO:0000256" key="3">
    <source>
        <dbReference type="ARBA" id="ARBA00022597"/>
    </source>
</evidence>
<evidence type="ECO:0000313" key="9">
    <source>
        <dbReference type="EMBL" id="CAH7676530.1"/>
    </source>
</evidence>
<evidence type="ECO:0008006" key="11">
    <source>
        <dbReference type="Google" id="ProtNLM"/>
    </source>
</evidence>
<dbReference type="InterPro" id="IPR013657">
    <property type="entry name" value="SCL35B1-4/HUT1"/>
</dbReference>
<keyword evidence="5 7" id="KW-1133">Transmembrane helix</keyword>
<dbReference type="PANTHER" id="PTHR13146:SF0">
    <property type="entry name" value="SOLUTE CARRIER FAMILY 35 MEMBER F6"/>
    <property type="match status" value="1"/>
</dbReference>
<feature type="transmembrane region" description="Helical" evidence="7">
    <location>
        <begin position="237"/>
        <end position="255"/>
    </location>
</feature>
<evidence type="ECO:0000313" key="10">
    <source>
        <dbReference type="Proteomes" id="UP001153365"/>
    </source>
</evidence>
<evidence type="ECO:0000256" key="6">
    <source>
        <dbReference type="ARBA" id="ARBA00023136"/>
    </source>
</evidence>
<proteinExistence type="predicted"/>
<dbReference type="SUPFAM" id="SSF103481">
    <property type="entry name" value="Multidrug resistance efflux transporter EmrE"/>
    <property type="match status" value="1"/>
</dbReference>
<reference evidence="9" key="1">
    <citation type="submission" date="2022-06" db="EMBL/GenBank/DDBJ databases">
        <authorList>
            <consortium name="SYNGENTA / RWTH Aachen University"/>
        </authorList>
    </citation>
    <scope>NUCLEOTIDE SEQUENCE</scope>
</reference>
<evidence type="ECO:0000256" key="2">
    <source>
        <dbReference type="ARBA" id="ARBA00022448"/>
    </source>
</evidence>
<feature type="transmembrane region" description="Helical" evidence="7">
    <location>
        <begin position="210"/>
        <end position="228"/>
    </location>
</feature>
<evidence type="ECO:0000256" key="7">
    <source>
        <dbReference type="SAM" id="Phobius"/>
    </source>
</evidence>
<keyword evidence="8" id="KW-0732">Signal</keyword>
<dbReference type="InterPro" id="IPR037185">
    <property type="entry name" value="EmrE-like"/>
</dbReference>
<sequence length="469" mass="51969">MSNSALAALLVTGMLVTGCSNSIWSKFQDKQCVANCDNPDVSTHKYFEQPVWQTLNMFIGEFCCLIAFHLINWFKRNHNKVAIENNRKGYRYSFINNESRESVDQQENEAENERRRSSSLLLPDQLVQPSHLSKSHGPSTNPPLLAVHGPVPVPLTTSIEPDQLVDRPEPGVQNLTGIQKMVFWLPTMFDICGTTLMNSGLLFVPVSVFQMVRGALPLWVGLFSIVFLNRHLSKEKWLSLMIITFGVGLVGYAGSLQPKAAADVITKSTEGSSRVVLGIFLIFFAQLFTASQFVIEEKIMTRSEVPPLEAVGLEGIFGLLTTLVAIPILDLTIGSKPENRGGYFDSSSGFNQILSSSALLWSSLAIAISIALFNFCGLAVTKTISATVRSVIDTCRSIGIWAFSLMIGWETFSFLQLAGFLILVLGTFLFNDLIKYPDWFKRFIGAHGLSSYSSQDNNQESTESHQRID</sequence>
<accession>A0AAV0B5I9</accession>
<comment type="subcellular location">
    <subcellularLocation>
        <location evidence="1">Membrane</location>
        <topology evidence="1">Multi-pass membrane protein</topology>
    </subcellularLocation>
</comment>
<gene>
    <name evidence="9" type="ORF">PPACK8108_LOCUS11673</name>
</gene>
<keyword evidence="2" id="KW-0813">Transport</keyword>
<organism evidence="9 10">
    <name type="scientific">Phakopsora pachyrhizi</name>
    <name type="common">Asian soybean rust disease fungus</name>
    <dbReference type="NCBI Taxonomy" id="170000"/>
    <lineage>
        <taxon>Eukaryota</taxon>
        <taxon>Fungi</taxon>
        <taxon>Dikarya</taxon>
        <taxon>Basidiomycota</taxon>
        <taxon>Pucciniomycotina</taxon>
        <taxon>Pucciniomycetes</taxon>
        <taxon>Pucciniales</taxon>
        <taxon>Phakopsoraceae</taxon>
        <taxon>Phakopsora</taxon>
    </lineage>
</organism>
<feature type="signal peptide" evidence="8">
    <location>
        <begin position="1"/>
        <end position="21"/>
    </location>
</feature>
<evidence type="ECO:0000256" key="5">
    <source>
        <dbReference type="ARBA" id="ARBA00022989"/>
    </source>
</evidence>
<dbReference type="Proteomes" id="UP001153365">
    <property type="component" value="Unassembled WGS sequence"/>
</dbReference>